<gene>
    <name evidence="1" type="ORF">DFO67_12416</name>
</gene>
<accession>A0A4R8FDB8</accession>
<evidence type="ECO:0000313" key="1">
    <source>
        <dbReference type="EMBL" id="TDX23699.1"/>
    </source>
</evidence>
<proteinExistence type="predicted"/>
<dbReference type="AlphaFoldDB" id="A0A4R8FDB8"/>
<sequence length="172" mass="18776">MICAFFGELVIQRRAIGSPGTFFREMTLDRTGIIQEGGQVLILPWESDQVLNTLALLLRQHGLMAEREGVAVSVQECRCKDLPPLLASILSSPPASADQLAQLAENKRAEKYDDYLPEDLLCSEFASRMLDLEGALAAIRYIVTSSAEEDNYFTKVAAWVDGAGQANPSPGT</sequence>
<reference evidence="1 2" key="1">
    <citation type="submission" date="2019-03" db="EMBL/GenBank/DDBJ databases">
        <title>Freshwater and sediment microbial communities from various areas in North America, analyzing microbe dynamics in response to fracking.</title>
        <authorList>
            <person name="Lamendella R."/>
        </authorList>
    </citation>
    <scope>NUCLEOTIDE SEQUENCE [LARGE SCALE GENOMIC DNA]</scope>
    <source>
        <strain evidence="1 2">6_TX</strain>
    </source>
</reference>
<protein>
    <submittedName>
        <fullName evidence="1">Uncharacterized protein</fullName>
    </submittedName>
</protein>
<dbReference type="Proteomes" id="UP000294489">
    <property type="component" value="Unassembled WGS sequence"/>
</dbReference>
<dbReference type="EMBL" id="SOEC01000024">
    <property type="protein sequence ID" value="TDX23699.1"/>
    <property type="molecule type" value="Genomic_DNA"/>
</dbReference>
<comment type="caution">
    <text evidence="1">The sequence shown here is derived from an EMBL/GenBank/DDBJ whole genome shotgun (WGS) entry which is preliminary data.</text>
</comment>
<dbReference type="OrthoDB" id="9815222at2"/>
<name>A0A4R8FDB8_9GAMM</name>
<organism evidence="1 2">
    <name type="scientific">Modicisalibacter xianhensis</name>
    <dbReference type="NCBI Taxonomy" id="442341"/>
    <lineage>
        <taxon>Bacteria</taxon>
        <taxon>Pseudomonadati</taxon>
        <taxon>Pseudomonadota</taxon>
        <taxon>Gammaproteobacteria</taxon>
        <taxon>Oceanospirillales</taxon>
        <taxon>Halomonadaceae</taxon>
        <taxon>Modicisalibacter</taxon>
    </lineage>
</organism>
<dbReference type="RefSeq" id="WP_134020557.1">
    <property type="nucleotide sequence ID" value="NZ_SOEC01000024.1"/>
</dbReference>
<evidence type="ECO:0000313" key="2">
    <source>
        <dbReference type="Proteomes" id="UP000294489"/>
    </source>
</evidence>